<proteinExistence type="predicted"/>
<organism evidence="1 2">
    <name type="scientific">Salimicrobium salexigens</name>
    <dbReference type="NCBI Taxonomy" id="908941"/>
    <lineage>
        <taxon>Bacteria</taxon>
        <taxon>Bacillati</taxon>
        <taxon>Bacillota</taxon>
        <taxon>Bacilli</taxon>
        <taxon>Bacillales</taxon>
        <taxon>Bacillaceae</taxon>
        <taxon>Salimicrobium</taxon>
    </lineage>
</organism>
<accession>A0ABY1KPE7</accession>
<name>A0ABY1KPE7_9BACI</name>
<evidence type="ECO:0000313" key="2">
    <source>
        <dbReference type="Proteomes" id="UP000199777"/>
    </source>
</evidence>
<protein>
    <submittedName>
        <fullName evidence="1">Uncharacterized protein</fullName>
    </submittedName>
</protein>
<gene>
    <name evidence="1" type="ORF">SAMN05421758_102381</name>
</gene>
<dbReference type="RefSeq" id="WP_159435663.1">
    <property type="nucleotide sequence ID" value="NZ_FTOK01000002.1"/>
</dbReference>
<comment type="caution">
    <text evidence="1">The sequence shown here is derived from an EMBL/GenBank/DDBJ whole genome shotgun (WGS) entry which is preliminary data.</text>
</comment>
<keyword evidence="2" id="KW-1185">Reference proteome</keyword>
<sequence length="56" mass="6146">MDDTEFIGNGDGTGKTDAKGKYYVISLESKSMKKDGGSGTVGKYKVYEYGEYELAY</sequence>
<dbReference type="EMBL" id="FTOK01000002">
    <property type="protein sequence ID" value="SIS57151.1"/>
    <property type="molecule type" value="Genomic_DNA"/>
</dbReference>
<dbReference type="Proteomes" id="UP000199777">
    <property type="component" value="Unassembled WGS sequence"/>
</dbReference>
<evidence type="ECO:0000313" key="1">
    <source>
        <dbReference type="EMBL" id="SIS57151.1"/>
    </source>
</evidence>
<reference evidence="1 2" key="1">
    <citation type="submission" date="2017-01" db="EMBL/GenBank/DDBJ databases">
        <authorList>
            <person name="Varghese N."/>
            <person name="Submissions S."/>
        </authorList>
    </citation>
    <scope>NUCLEOTIDE SEQUENCE [LARGE SCALE GENOMIC DNA]</scope>
    <source>
        <strain evidence="1 2">DSM 22782</strain>
    </source>
</reference>